<evidence type="ECO:0000313" key="2">
    <source>
        <dbReference type="Proteomes" id="UP000282597"/>
    </source>
</evidence>
<reference evidence="1 2" key="1">
    <citation type="journal article" date="2018" name="Microbes Environ.">
        <title>Comparative Genomic Insights into Endofungal Lifestyles of Two Bacterial Endosymbionts, Mycoavidus cysteinexigens and Burkholderia rhizoxinica.</title>
        <authorList>
            <person name="Sharmin D."/>
            <person name="Guo Y."/>
            <person name="Nishizawa T."/>
            <person name="Ohshima S."/>
            <person name="Sato Y."/>
            <person name="Takashima Y."/>
            <person name="Narisawa K."/>
            <person name="Ohta H."/>
        </authorList>
    </citation>
    <scope>NUCLEOTIDE SEQUENCE [LARGE SCALE GENOMIC DNA]</scope>
    <source>
        <strain evidence="1 2">B1-EB</strain>
    </source>
</reference>
<dbReference type="Proteomes" id="UP000282597">
    <property type="component" value="Chromosome"/>
</dbReference>
<name>A0A2Z6EX20_9BURK</name>
<sequence length="83" mass="9410">MIKRGKEYKAVLRWSSGHAVLTVEDTIIEGVEGLSEMNRRLLKQRRALLFEREEGVRSSFGESSSNTLKGIILLVSNIKKCVF</sequence>
<dbReference type="AlphaFoldDB" id="A0A2Z6EX20"/>
<accession>A0A2Z6EX20</accession>
<keyword evidence="1" id="KW-0808">Transferase</keyword>
<dbReference type="EMBL" id="AP018150">
    <property type="protein sequence ID" value="BBE09999.1"/>
    <property type="molecule type" value="Genomic_DNA"/>
</dbReference>
<dbReference type="GO" id="GO:0016301">
    <property type="term" value="F:kinase activity"/>
    <property type="evidence" value="ECO:0007669"/>
    <property type="project" value="UniProtKB-KW"/>
</dbReference>
<protein>
    <submittedName>
        <fullName evidence="1">Multi-sensor Hybrid Histidine Kinase</fullName>
    </submittedName>
</protein>
<organism evidence="1 2">
    <name type="scientific">Mycoavidus cysteinexigens</name>
    <dbReference type="NCBI Taxonomy" id="1553431"/>
    <lineage>
        <taxon>Bacteria</taxon>
        <taxon>Pseudomonadati</taxon>
        <taxon>Pseudomonadota</taxon>
        <taxon>Betaproteobacteria</taxon>
        <taxon>Burkholderiales</taxon>
        <taxon>Burkholderiaceae</taxon>
        <taxon>Mycoavidus</taxon>
    </lineage>
</organism>
<evidence type="ECO:0000313" key="1">
    <source>
        <dbReference type="EMBL" id="BBE09999.1"/>
    </source>
</evidence>
<proteinExistence type="predicted"/>
<gene>
    <name evidence="1" type="ORF">MCB1EB_1838</name>
</gene>
<keyword evidence="1" id="KW-0418">Kinase</keyword>
<keyword evidence="2" id="KW-1185">Reference proteome</keyword>
<dbReference type="KEGG" id="mcys:MCB1EB_1838"/>